<dbReference type="Proteomes" id="UP001431783">
    <property type="component" value="Unassembled WGS sequence"/>
</dbReference>
<gene>
    <name evidence="2" type="ORF">WA026_008840</name>
</gene>
<sequence>MMANMKKKYAEIVSKNGPLFKNLKYLERLNMEDSSLAKEKWTTELFERDVEVMPIIFEKEEDGHRDEPMGQFVNENSNETLSQTNNPAVPSEEEMVDDELQNLRRASGGKAWWIVLNEDTQINRLEQTNPLIMRPSPIENSKTCLENEPENNPAQEEKMEILFEKVAEAPYEKEKNSKEIRPIEDTHPIEQHVHDATYSQQDVGTSAKPLVASDNLDPLSSANKNEKSELKFPISDSNEKNLQEIKSGRIARPLSGKYCNQLTEDNLLKRTTSVMDLPVHTDKSDLSSLYDELYAEMIEKKSNPFSRKPKAMRPVLELFDNPNYGKLFGKGSCKNQAAPTNPKVVTDSSQVEKKDEKISRKRTHHDV</sequence>
<accession>A0AAW1V4M8</accession>
<proteinExistence type="predicted"/>
<protein>
    <submittedName>
        <fullName evidence="2">Uncharacterized protein</fullName>
    </submittedName>
</protein>
<name>A0AAW1V4M8_9CUCU</name>
<evidence type="ECO:0000313" key="3">
    <source>
        <dbReference type="Proteomes" id="UP001431783"/>
    </source>
</evidence>
<organism evidence="2 3">
    <name type="scientific">Henosepilachna vigintioctopunctata</name>
    <dbReference type="NCBI Taxonomy" id="420089"/>
    <lineage>
        <taxon>Eukaryota</taxon>
        <taxon>Metazoa</taxon>
        <taxon>Ecdysozoa</taxon>
        <taxon>Arthropoda</taxon>
        <taxon>Hexapoda</taxon>
        <taxon>Insecta</taxon>
        <taxon>Pterygota</taxon>
        <taxon>Neoptera</taxon>
        <taxon>Endopterygota</taxon>
        <taxon>Coleoptera</taxon>
        <taxon>Polyphaga</taxon>
        <taxon>Cucujiformia</taxon>
        <taxon>Coccinelloidea</taxon>
        <taxon>Coccinellidae</taxon>
        <taxon>Epilachninae</taxon>
        <taxon>Epilachnini</taxon>
        <taxon>Henosepilachna</taxon>
    </lineage>
</organism>
<keyword evidence="3" id="KW-1185">Reference proteome</keyword>
<comment type="caution">
    <text evidence="2">The sequence shown here is derived from an EMBL/GenBank/DDBJ whole genome shotgun (WGS) entry which is preliminary data.</text>
</comment>
<evidence type="ECO:0000313" key="2">
    <source>
        <dbReference type="EMBL" id="KAK9890033.1"/>
    </source>
</evidence>
<evidence type="ECO:0000256" key="1">
    <source>
        <dbReference type="SAM" id="MobiDB-lite"/>
    </source>
</evidence>
<feature type="region of interest" description="Disordered" evidence="1">
    <location>
        <begin position="210"/>
        <end position="235"/>
    </location>
</feature>
<dbReference type="EMBL" id="JARQZJ010000124">
    <property type="protein sequence ID" value="KAK9890033.1"/>
    <property type="molecule type" value="Genomic_DNA"/>
</dbReference>
<dbReference type="AlphaFoldDB" id="A0AAW1V4M8"/>
<reference evidence="2 3" key="1">
    <citation type="submission" date="2023-03" db="EMBL/GenBank/DDBJ databases">
        <title>Genome insight into feeding habits of ladybird beetles.</title>
        <authorList>
            <person name="Li H.-S."/>
            <person name="Huang Y.-H."/>
            <person name="Pang H."/>
        </authorList>
    </citation>
    <scope>NUCLEOTIDE SEQUENCE [LARGE SCALE GENOMIC DNA]</scope>
    <source>
        <strain evidence="2">SYSU_2023b</strain>
        <tissue evidence="2">Whole body</tissue>
    </source>
</reference>
<feature type="region of interest" description="Disordered" evidence="1">
    <location>
        <begin position="329"/>
        <end position="367"/>
    </location>
</feature>